<proteinExistence type="predicted"/>
<dbReference type="InterPro" id="IPR038933">
    <property type="entry name" value="Ovate"/>
</dbReference>
<dbReference type="AlphaFoldDB" id="A0A1U8ELQ8"/>
<feature type="region of interest" description="Disordered" evidence="7">
    <location>
        <begin position="202"/>
        <end position="226"/>
    </location>
</feature>
<comment type="caution">
    <text evidence="9">The sequence shown here is derived from an EMBL/GenBank/DDBJ whole genome shotgun (WGS) entry which is preliminary data.</text>
</comment>
<comment type="function">
    <text evidence="6">Transcriptional repressor that regulates multiple aspects of plant growth and development.</text>
</comment>
<dbReference type="Pfam" id="PF04844">
    <property type="entry name" value="Ovate"/>
    <property type="match status" value="1"/>
</dbReference>
<sequence length="368" mass="40627">MSSKIKKWNFGKLCISNGAGCSGCNKPNLADIVEPKPKIPIQTNPSSNNICHTSTNSCEINGHVYSMADDKNDDFDQDDQTSTTFSIDISSLSPPSSYQNENNLSQSEANSGSRVCTCPEIDNTFVVVTNSDDPFQDNHISKPFSITNIDSLSALNFDQNYGTNFSQSETNSEVKISTCQKIDVGLIVAKNLDDPFHDHHTSVTLSNKTKPLSPSKSKQNDDINLSRIEVNSESKVNTCSKIGSSLALVKNLDNPFHDNHTCPTHSFNTKLLSPPSSNQNACTNLSQSETNSESKIDTCPKTSNTLAVVINSDDPFQDFKKSMLQMISEKEIYSSEDLEELLNYFLKLNSPSHHYIIIQAFMEILNND</sequence>
<feature type="compositionally biased region" description="Polar residues" evidence="7">
    <location>
        <begin position="98"/>
        <end position="110"/>
    </location>
</feature>
<keyword evidence="2 6" id="KW-0678">Repressor</keyword>
<evidence type="ECO:0000256" key="6">
    <source>
        <dbReference type="RuleBase" id="RU367028"/>
    </source>
</evidence>
<evidence type="ECO:0000256" key="2">
    <source>
        <dbReference type="ARBA" id="ARBA00022491"/>
    </source>
</evidence>
<keyword evidence="5 6" id="KW-0539">Nucleus</keyword>
<comment type="subcellular location">
    <subcellularLocation>
        <location evidence="1 6">Nucleus</location>
    </subcellularLocation>
</comment>
<evidence type="ECO:0000313" key="9">
    <source>
        <dbReference type="EMBL" id="PHT93985.1"/>
    </source>
</evidence>
<evidence type="ECO:0000313" key="10">
    <source>
        <dbReference type="Proteomes" id="UP000222542"/>
    </source>
</evidence>
<dbReference type="PANTHER" id="PTHR33057:SF138">
    <property type="entry name" value="TRANSCRIPTION REPRESSOR OFP10"/>
    <property type="match status" value="1"/>
</dbReference>
<dbReference type="KEGG" id="cann:107844375"/>
<dbReference type="GO" id="GO:0005634">
    <property type="term" value="C:nucleus"/>
    <property type="evidence" value="ECO:0007669"/>
    <property type="project" value="UniProtKB-SubCell"/>
</dbReference>
<protein>
    <recommendedName>
        <fullName evidence="6">Transcription repressor</fullName>
    </recommendedName>
    <alternativeName>
        <fullName evidence="6">Ovate family protein</fullName>
    </alternativeName>
</protein>
<feature type="compositionally biased region" description="Polar residues" evidence="7">
    <location>
        <begin position="202"/>
        <end position="217"/>
    </location>
</feature>
<name>A0A1U8ELQ8_CAPAN</name>
<dbReference type="Proteomes" id="UP000222542">
    <property type="component" value="Unassembled WGS sequence"/>
</dbReference>
<evidence type="ECO:0000256" key="5">
    <source>
        <dbReference type="ARBA" id="ARBA00023242"/>
    </source>
</evidence>
<keyword evidence="10" id="KW-1185">Reference proteome</keyword>
<feature type="compositionally biased region" description="Polar residues" evidence="7">
    <location>
        <begin position="278"/>
        <end position="291"/>
    </location>
</feature>
<organism evidence="9 10">
    <name type="scientific">Capsicum annuum</name>
    <name type="common">Capsicum pepper</name>
    <dbReference type="NCBI Taxonomy" id="4072"/>
    <lineage>
        <taxon>Eukaryota</taxon>
        <taxon>Viridiplantae</taxon>
        <taxon>Streptophyta</taxon>
        <taxon>Embryophyta</taxon>
        <taxon>Tracheophyta</taxon>
        <taxon>Spermatophyta</taxon>
        <taxon>Magnoliopsida</taxon>
        <taxon>eudicotyledons</taxon>
        <taxon>Gunneridae</taxon>
        <taxon>Pentapetalae</taxon>
        <taxon>asterids</taxon>
        <taxon>lamiids</taxon>
        <taxon>Solanales</taxon>
        <taxon>Solanaceae</taxon>
        <taxon>Solanoideae</taxon>
        <taxon>Capsiceae</taxon>
        <taxon>Capsicum</taxon>
    </lineage>
</organism>
<feature type="region of interest" description="Disordered" evidence="7">
    <location>
        <begin position="90"/>
        <end position="110"/>
    </location>
</feature>
<dbReference type="NCBIfam" id="TIGR01568">
    <property type="entry name" value="A_thal_3678"/>
    <property type="match status" value="1"/>
</dbReference>
<reference evidence="9 10" key="1">
    <citation type="journal article" date="2014" name="Nat. Genet.">
        <title>Genome sequence of the hot pepper provides insights into the evolution of pungency in Capsicum species.</title>
        <authorList>
            <person name="Kim S."/>
            <person name="Park M."/>
            <person name="Yeom S.I."/>
            <person name="Kim Y.M."/>
            <person name="Lee J.M."/>
            <person name="Lee H.A."/>
            <person name="Seo E."/>
            <person name="Choi J."/>
            <person name="Cheong K."/>
            <person name="Kim K.T."/>
            <person name="Jung K."/>
            <person name="Lee G.W."/>
            <person name="Oh S.K."/>
            <person name="Bae C."/>
            <person name="Kim S.B."/>
            <person name="Lee H.Y."/>
            <person name="Kim S.Y."/>
            <person name="Kim M.S."/>
            <person name="Kang B.C."/>
            <person name="Jo Y.D."/>
            <person name="Yang H.B."/>
            <person name="Jeong H.J."/>
            <person name="Kang W.H."/>
            <person name="Kwon J.K."/>
            <person name="Shin C."/>
            <person name="Lim J.Y."/>
            <person name="Park J.H."/>
            <person name="Huh J.H."/>
            <person name="Kim J.S."/>
            <person name="Kim B.D."/>
            <person name="Cohen O."/>
            <person name="Paran I."/>
            <person name="Suh M.C."/>
            <person name="Lee S.B."/>
            <person name="Kim Y.K."/>
            <person name="Shin Y."/>
            <person name="Noh S.J."/>
            <person name="Park J."/>
            <person name="Seo Y.S."/>
            <person name="Kwon S.Y."/>
            <person name="Kim H.A."/>
            <person name="Park J.M."/>
            <person name="Kim H.J."/>
            <person name="Choi S.B."/>
            <person name="Bosland P.W."/>
            <person name="Reeves G."/>
            <person name="Jo S.H."/>
            <person name="Lee B.W."/>
            <person name="Cho H.T."/>
            <person name="Choi H.S."/>
            <person name="Lee M.S."/>
            <person name="Yu Y."/>
            <person name="Do Choi Y."/>
            <person name="Park B.S."/>
            <person name="van Deynze A."/>
            <person name="Ashrafi H."/>
            <person name="Hill T."/>
            <person name="Kim W.T."/>
            <person name="Pai H.S."/>
            <person name="Ahn H.K."/>
            <person name="Yeam I."/>
            <person name="Giovannoni J.J."/>
            <person name="Rose J.K."/>
            <person name="Sorensen I."/>
            <person name="Lee S.J."/>
            <person name="Kim R.W."/>
            <person name="Choi I.Y."/>
            <person name="Choi B.S."/>
            <person name="Lim J.S."/>
            <person name="Lee Y.H."/>
            <person name="Choi D."/>
        </authorList>
    </citation>
    <scope>NUCLEOTIDE SEQUENCE [LARGE SCALE GENOMIC DNA]</scope>
    <source>
        <strain evidence="10">cv. CM334</strain>
    </source>
</reference>
<gene>
    <name evidence="9" type="ORF">T459_01867</name>
</gene>
<dbReference type="GO" id="GO:0045892">
    <property type="term" value="P:negative regulation of DNA-templated transcription"/>
    <property type="evidence" value="ECO:0007669"/>
    <property type="project" value="UniProtKB-UniRule"/>
</dbReference>
<keyword evidence="4 6" id="KW-0804">Transcription</keyword>
<feature type="domain" description="OVATE" evidence="8">
    <location>
        <begin position="308"/>
        <end position="367"/>
    </location>
</feature>
<dbReference type="InterPro" id="IPR006458">
    <property type="entry name" value="Ovate_C"/>
</dbReference>
<evidence type="ECO:0000256" key="3">
    <source>
        <dbReference type="ARBA" id="ARBA00023015"/>
    </source>
</evidence>
<dbReference type="OMA" id="FQDNHTS"/>
<evidence type="ECO:0000256" key="4">
    <source>
        <dbReference type="ARBA" id="ARBA00023163"/>
    </source>
</evidence>
<feature type="region of interest" description="Disordered" evidence="7">
    <location>
        <begin position="278"/>
        <end position="298"/>
    </location>
</feature>
<dbReference type="Gramene" id="PHT93985">
    <property type="protein sequence ID" value="PHT93985"/>
    <property type="gene ID" value="T459_01867"/>
</dbReference>
<keyword evidence="3 6" id="KW-0805">Transcription regulation</keyword>
<dbReference type="OrthoDB" id="1227186at2759"/>
<reference evidence="9 10" key="2">
    <citation type="journal article" date="2017" name="Genome Biol.">
        <title>New reference genome sequences of hot pepper reveal the massive evolution of plant disease-resistance genes by retroduplication.</title>
        <authorList>
            <person name="Kim S."/>
            <person name="Park J."/>
            <person name="Yeom S.I."/>
            <person name="Kim Y.M."/>
            <person name="Seo E."/>
            <person name="Kim K.T."/>
            <person name="Kim M.S."/>
            <person name="Lee J.M."/>
            <person name="Cheong K."/>
            <person name="Shin H.S."/>
            <person name="Kim S.B."/>
            <person name="Han K."/>
            <person name="Lee J."/>
            <person name="Park M."/>
            <person name="Lee H.A."/>
            <person name="Lee H.Y."/>
            <person name="Lee Y."/>
            <person name="Oh S."/>
            <person name="Lee J.H."/>
            <person name="Choi E."/>
            <person name="Choi E."/>
            <person name="Lee S.E."/>
            <person name="Jeon J."/>
            <person name="Kim H."/>
            <person name="Choi G."/>
            <person name="Song H."/>
            <person name="Lee J."/>
            <person name="Lee S.C."/>
            <person name="Kwon J.K."/>
            <person name="Lee H.Y."/>
            <person name="Koo N."/>
            <person name="Hong Y."/>
            <person name="Kim R.W."/>
            <person name="Kang W.H."/>
            <person name="Huh J.H."/>
            <person name="Kang B.C."/>
            <person name="Yang T.J."/>
            <person name="Lee Y.H."/>
            <person name="Bennetzen J.L."/>
            <person name="Choi D."/>
        </authorList>
    </citation>
    <scope>NUCLEOTIDE SEQUENCE [LARGE SCALE GENOMIC DNA]</scope>
    <source>
        <strain evidence="10">cv. CM334</strain>
    </source>
</reference>
<dbReference type="EMBL" id="AYRZ02000001">
    <property type="protein sequence ID" value="PHT93985.1"/>
    <property type="molecule type" value="Genomic_DNA"/>
</dbReference>
<evidence type="ECO:0000256" key="7">
    <source>
        <dbReference type="SAM" id="MobiDB-lite"/>
    </source>
</evidence>
<dbReference type="STRING" id="4072.A0A1U8ELQ8"/>
<accession>A0A1U8ELQ8</accession>
<evidence type="ECO:0000259" key="8">
    <source>
        <dbReference type="PROSITE" id="PS51754"/>
    </source>
</evidence>
<dbReference type="PROSITE" id="PS51754">
    <property type="entry name" value="OVATE"/>
    <property type="match status" value="1"/>
</dbReference>
<evidence type="ECO:0000256" key="1">
    <source>
        <dbReference type="ARBA" id="ARBA00004123"/>
    </source>
</evidence>
<dbReference type="PANTHER" id="PTHR33057">
    <property type="entry name" value="TRANSCRIPTION REPRESSOR OFP7-RELATED"/>
    <property type="match status" value="1"/>
</dbReference>